<comment type="caution">
    <text evidence="1">The sequence shown here is derived from an EMBL/GenBank/DDBJ whole genome shotgun (WGS) entry which is preliminary data.</text>
</comment>
<evidence type="ECO:0000313" key="1">
    <source>
        <dbReference type="EMBL" id="CAH2355756.1"/>
    </source>
</evidence>
<dbReference type="OrthoDB" id="4019231at2759"/>
<dbReference type="Proteomes" id="UP000837801">
    <property type="component" value="Unassembled WGS sequence"/>
</dbReference>
<proteinExistence type="predicted"/>
<dbReference type="EMBL" id="CAKXYY010000033">
    <property type="protein sequence ID" value="CAH2355756.1"/>
    <property type="molecule type" value="Genomic_DNA"/>
</dbReference>
<keyword evidence="2" id="KW-1185">Reference proteome</keyword>
<dbReference type="AlphaFoldDB" id="A0A9P0QU94"/>
<organism evidence="1 2">
    <name type="scientific">[Candida] railenensis</name>
    <dbReference type="NCBI Taxonomy" id="45579"/>
    <lineage>
        <taxon>Eukaryota</taxon>
        <taxon>Fungi</taxon>
        <taxon>Dikarya</taxon>
        <taxon>Ascomycota</taxon>
        <taxon>Saccharomycotina</taxon>
        <taxon>Pichiomycetes</taxon>
        <taxon>Debaryomycetaceae</taxon>
        <taxon>Kurtzmaniella</taxon>
    </lineage>
</organism>
<reference evidence="1" key="1">
    <citation type="submission" date="2022-03" db="EMBL/GenBank/DDBJ databases">
        <authorList>
            <person name="Legras J.-L."/>
            <person name="Devillers H."/>
            <person name="Grondin C."/>
        </authorList>
    </citation>
    <scope>NUCLEOTIDE SEQUENCE</scope>
    <source>
        <strain evidence="1">CLIB 1423</strain>
    </source>
</reference>
<name>A0A9P0QU94_9ASCO</name>
<sequence>MESKISRPKNRKRNSLNLDLERFEEIKLREKELQADIPPNRIQKYLSQPELKSCSITKDSSRFSNQYEKEGNQIIVKEEEQNDPIIRKTRKSTRVAAHSKNVKVERSMIKKPAPRRLNEKFKEVSRFFTRNKPKYFYPNSIKNPSWVKENPKAESGHLTFPPKLADTQRSTTSFEDKIILSHSYQELIDKVREGLKDSSIDVALSNQLVPKNLEYEKNRFSLLPGSAHKAEDFSTFDLDLFLQRLSQDTSVLARRASLV</sequence>
<evidence type="ECO:0000313" key="2">
    <source>
        <dbReference type="Proteomes" id="UP000837801"/>
    </source>
</evidence>
<protein>
    <submittedName>
        <fullName evidence="1">Uncharacterized protein</fullName>
    </submittedName>
</protein>
<accession>A0A9P0QU94</accession>
<gene>
    <name evidence="1" type="ORF">CLIB1423_33S00276</name>
</gene>